<dbReference type="EMBL" id="KR584663">
    <property type="protein sequence ID" value="AKN63426.1"/>
    <property type="molecule type" value="Genomic_DNA"/>
</dbReference>
<name>A0A023MIJ9_GVAS</name>
<keyword evidence="3" id="KW-1185">Reference proteome</keyword>
<sequence length="116" mass="13266">MTSREQLIMEFRRDAEEKRGVSIDFISVRTCERNANSYDDNTVGSGLKEIVARLMDGRDHQDLIRFLINNAHLLRENYDTIMTVIGNVNSLLSNGSVESLKTFFLTLAKKQQNDVL</sequence>
<evidence type="ECO:0000313" key="1">
    <source>
        <dbReference type="EMBL" id="AHN92188.1"/>
    </source>
</evidence>
<reference evidence="1" key="1">
    <citation type="journal article" date="2014" name="Arch. Virol.">
        <title>Complete genome sequence of Agrotis segetum granulovirus Shanghai strain.</title>
        <authorList>
            <person name="Zhang X."/>
            <person name="Liang Z."/>
            <person name="Yin X."/>
            <person name="Wang J."/>
            <person name="Shao X."/>
        </authorList>
    </citation>
    <scope>NUCLEOTIDE SEQUENCE</scope>
    <source>
        <strain evidence="1">L1</strain>
    </source>
</reference>
<organism evidence="1">
    <name type="scientific">Agrotis segetum granulosis virus</name>
    <name type="common">AsGV</name>
    <name type="synonym">Agrotis segetum granulovirus</name>
    <dbReference type="NCBI Taxonomy" id="10464"/>
    <lineage>
        <taxon>Viruses</taxon>
        <taxon>Viruses incertae sedis</taxon>
        <taxon>Naldaviricetes</taxon>
        <taxon>Lefavirales</taxon>
        <taxon>Baculoviridae</taxon>
        <taxon>Betabaculovirus</taxon>
        <taxon>Betabaculovirus agsegetum</taxon>
    </lineage>
</organism>
<evidence type="ECO:0000313" key="3">
    <source>
        <dbReference type="Proteomes" id="UP000232958"/>
    </source>
</evidence>
<protein>
    <submittedName>
        <fullName evidence="1">Uncharacterized protein</fullName>
    </submittedName>
</protein>
<reference evidence="2 3" key="2">
    <citation type="submission" date="2015-05" db="EMBL/GenBank/DDBJ databases">
        <title>Complete Sequence of an Agrotis segetum granulovirus isolate from Europe.</title>
        <authorList>
            <person name="Gueli Alletti G."/>
            <person name="Wennmann J.T."/>
            <person name="Jehle J.A."/>
        </authorList>
    </citation>
    <scope>NUCLEOTIDE SEQUENCE [LARGE SCALE GENOMIC DNA]</scope>
    <source>
        <strain evidence="2 3">DA</strain>
    </source>
</reference>
<accession>A0A023MIJ9</accession>
<proteinExistence type="predicted"/>
<gene>
    <name evidence="1" type="ORF">AsGV149</name>
    <name evidence="2" type="ORF">AsGV152</name>
</gene>
<dbReference type="Proteomes" id="UP000232958">
    <property type="component" value="Segment"/>
</dbReference>
<organismHost>
    <name type="scientific">Agrotis segetum</name>
    <name type="common">Turnip moth</name>
    <dbReference type="NCBI Taxonomy" id="47767"/>
</organismHost>
<dbReference type="EMBL" id="KC994902">
    <property type="protein sequence ID" value="AHN92188.1"/>
    <property type="molecule type" value="Genomic_DNA"/>
</dbReference>
<evidence type="ECO:0000313" key="2">
    <source>
        <dbReference type="EMBL" id="AKN63426.1"/>
    </source>
</evidence>